<evidence type="ECO:0000313" key="4">
    <source>
        <dbReference type="Proteomes" id="UP000636960"/>
    </source>
</evidence>
<feature type="domain" description="Gfo/Idh/MocA-like oxidoreductase N-terminal" evidence="2">
    <location>
        <begin position="16"/>
        <end position="139"/>
    </location>
</feature>
<reference evidence="3" key="1">
    <citation type="submission" date="2021-01" db="EMBL/GenBank/DDBJ databases">
        <title>Whole genome shotgun sequence of Actinoplanes rishiriensis NBRC 108556.</title>
        <authorList>
            <person name="Komaki H."/>
            <person name="Tamura T."/>
        </authorList>
    </citation>
    <scope>NUCLEOTIDE SEQUENCE</scope>
    <source>
        <strain evidence="3">NBRC 108556</strain>
    </source>
</reference>
<dbReference type="Gene3D" id="3.40.50.720">
    <property type="entry name" value="NAD(P)-binding Rossmann-like Domain"/>
    <property type="match status" value="1"/>
</dbReference>
<evidence type="ECO:0000259" key="2">
    <source>
        <dbReference type="Pfam" id="PF01408"/>
    </source>
</evidence>
<dbReference type="GO" id="GO:0016491">
    <property type="term" value="F:oxidoreductase activity"/>
    <property type="evidence" value="ECO:0007669"/>
    <property type="project" value="UniProtKB-KW"/>
</dbReference>
<dbReference type="GO" id="GO:0000166">
    <property type="term" value="F:nucleotide binding"/>
    <property type="evidence" value="ECO:0007669"/>
    <property type="project" value="InterPro"/>
</dbReference>
<dbReference type="AlphaFoldDB" id="A0A919JUW3"/>
<dbReference type="Pfam" id="PF01408">
    <property type="entry name" value="GFO_IDH_MocA"/>
    <property type="match status" value="1"/>
</dbReference>
<accession>A0A919JUW3</accession>
<dbReference type="Gene3D" id="3.30.360.10">
    <property type="entry name" value="Dihydrodipicolinate Reductase, domain 2"/>
    <property type="match status" value="1"/>
</dbReference>
<dbReference type="InterPro" id="IPR050463">
    <property type="entry name" value="Gfo/Idh/MocA_oxidrdct_glycsds"/>
</dbReference>
<dbReference type="InterPro" id="IPR000683">
    <property type="entry name" value="Gfo/Idh/MocA-like_OxRdtase_N"/>
</dbReference>
<evidence type="ECO:0000256" key="1">
    <source>
        <dbReference type="ARBA" id="ARBA00023002"/>
    </source>
</evidence>
<dbReference type="SUPFAM" id="SSF51735">
    <property type="entry name" value="NAD(P)-binding Rossmann-fold domains"/>
    <property type="match status" value="1"/>
</dbReference>
<protein>
    <submittedName>
        <fullName evidence="3">Inositol 2-dehydrogenase</fullName>
    </submittedName>
</protein>
<organism evidence="3 4">
    <name type="scientific">Paractinoplanes rishiriensis</name>
    <dbReference type="NCBI Taxonomy" id="1050105"/>
    <lineage>
        <taxon>Bacteria</taxon>
        <taxon>Bacillati</taxon>
        <taxon>Actinomycetota</taxon>
        <taxon>Actinomycetes</taxon>
        <taxon>Micromonosporales</taxon>
        <taxon>Micromonosporaceae</taxon>
        <taxon>Paractinoplanes</taxon>
    </lineage>
</organism>
<evidence type="ECO:0000313" key="3">
    <source>
        <dbReference type="EMBL" id="GIE95233.1"/>
    </source>
</evidence>
<dbReference type="PANTHER" id="PTHR43818:SF11">
    <property type="entry name" value="BCDNA.GH03377"/>
    <property type="match status" value="1"/>
</dbReference>
<name>A0A919JUW3_9ACTN</name>
<gene>
    <name evidence="3" type="ORF">Ari01nite_26980</name>
</gene>
<dbReference type="InterPro" id="IPR036291">
    <property type="entry name" value="NAD(P)-bd_dom_sf"/>
</dbReference>
<dbReference type="RefSeq" id="WP_203781534.1">
    <property type="nucleotide sequence ID" value="NZ_BOMV01000026.1"/>
</dbReference>
<comment type="caution">
    <text evidence="3">The sequence shown here is derived from an EMBL/GenBank/DDBJ whole genome shotgun (WGS) entry which is preliminary data.</text>
</comment>
<dbReference type="SUPFAM" id="SSF55347">
    <property type="entry name" value="Glyceraldehyde-3-phosphate dehydrogenase-like, C-terminal domain"/>
    <property type="match status" value="1"/>
</dbReference>
<sequence>MFSSKIKFSFEHSRRLKVAVVGCGGQMFRNILPTFQYAPVELVAVADVVAERAEAYARQFGAAETYTSLEALLGSADVDAVLLATGYDQDGRPRYPEQARLVMESGRHVWIEKPPASSVAEIEELHRISTATGKQVGIGLMKMFSTSVTKVAEILAQPEFGAPTTLYLRDPEKLPPEDQRQDLDAMHWFLDHIVHPASVLQRLMGPVRRLYTEEGPDGEPIFTMKFANGAAGVLHMPWGMSGTSPMERLEVVGQGANVVVENNTRITYYRPGHRGVGEYEYGRIPDFTSPLADAPLHWEMDCYSGQPYNLNLFVQGYAQEIIYFATQLLHDKSIEIGGLEDAWHVMHIYEACAKGSNQVVELPTLFQPDRRSGAA</sequence>
<dbReference type="EMBL" id="BOMV01000026">
    <property type="protein sequence ID" value="GIE95233.1"/>
    <property type="molecule type" value="Genomic_DNA"/>
</dbReference>
<keyword evidence="4" id="KW-1185">Reference proteome</keyword>
<keyword evidence="1" id="KW-0560">Oxidoreductase</keyword>
<dbReference type="Proteomes" id="UP000636960">
    <property type="component" value="Unassembled WGS sequence"/>
</dbReference>
<proteinExistence type="predicted"/>
<dbReference type="PANTHER" id="PTHR43818">
    <property type="entry name" value="BCDNA.GH03377"/>
    <property type="match status" value="1"/>
</dbReference>